<dbReference type="EMBL" id="HBUE01268642">
    <property type="protein sequence ID" value="CAG6562799.1"/>
    <property type="molecule type" value="Transcribed_RNA"/>
</dbReference>
<dbReference type="EMBL" id="HBUE01268640">
    <property type="protein sequence ID" value="CAG6562796.1"/>
    <property type="molecule type" value="Transcribed_RNA"/>
</dbReference>
<dbReference type="AlphaFoldDB" id="A0A8D8DEL9"/>
<dbReference type="EMBL" id="HBUE01163412">
    <property type="protein sequence ID" value="CAG6511377.1"/>
    <property type="molecule type" value="Transcribed_RNA"/>
</dbReference>
<reference evidence="1" key="1">
    <citation type="submission" date="2021-05" db="EMBL/GenBank/DDBJ databases">
        <authorList>
            <person name="Alioto T."/>
            <person name="Alioto T."/>
            <person name="Gomez Garrido J."/>
        </authorList>
    </citation>
    <scope>NUCLEOTIDE SEQUENCE</scope>
</reference>
<name>A0A8D8DEL9_CULPI</name>
<organism evidence="1">
    <name type="scientific">Culex pipiens</name>
    <name type="common">House mosquito</name>
    <dbReference type="NCBI Taxonomy" id="7175"/>
    <lineage>
        <taxon>Eukaryota</taxon>
        <taxon>Metazoa</taxon>
        <taxon>Ecdysozoa</taxon>
        <taxon>Arthropoda</taxon>
        <taxon>Hexapoda</taxon>
        <taxon>Insecta</taxon>
        <taxon>Pterygota</taxon>
        <taxon>Neoptera</taxon>
        <taxon>Endopterygota</taxon>
        <taxon>Diptera</taxon>
        <taxon>Nematocera</taxon>
        <taxon>Culicoidea</taxon>
        <taxon>Culicidae</taxon>
        <taxon>Culicinae</taxon>
        <taxon>Culicini</taxon>
        <taxon>Culex</taxon>
        <taxon>Culex</taxon>
    </lineage>
</organism>
<protein>
    <submittedName>
        <fullName evidence="1">(northern house mosquito) hypothetical protein</fullName>
    </submittedName>
</protein>
<evidence type="ECO:0000313" key="1">
    <source>
        <dbReference type="EMBL" id="CAG6511374.1"/>
    </source>
</evidence>
<sequence length="129" mass="15387">MNKLKLTPLLFYFRVERYCIFAQCLINSSSNQPTKSEGLRQNLKHQLLTILTRRPTSRFSLSGVKARIGHKIESNRKSNRRPPNHTNQIHFSLCVYHLQTRMTRCFCPHRRRLPVARPCHHLRHHSHRK</sequence>
<dbReference type="EMBL" id="HBUE01163410">
    <property type="protein sequence ID" value="CAG6511374.1"/>
    <property type="molecule type" value="Transcribed_RNA"/>
</dbReference>
<proteinExistence type="predicted"/>
<accession>A0A8D8DEL9</accession>